<dbReference type="AlphaFoldDB" id="A0A9W8AMY7"/>
<reference evidence="1" key="1">
    <citation type="submission" date="2022-07" db="EMBL/GenBank/DDBJ databases">
        <title>Phylogenomic reconstructions and comparative analyses of Kickxellomycotina fungi.</title>
        <authorList>
            <person name="Reynolds N.K."/>
            <person name="Stajich J.E."/>
            <person name="Barry K."/>
            <person name="Grigoriev I.V."/>
            <person name="Crous P."/>
            <person name="Smith M.E."/>
        </authorList>
    </citation>
    <scope>NUCLEOTIDE SEQUENCE</scope>
    <source>
        <strain evidence="1">RSA 1196</strain>
    </source>
</reference>
<evidence type="ECO:0000313" key="2">
    <source>
        <dbReference type="Proteomes" id="UP001150925"/>
    </source>
</evidence>
<organism evidence="1 2">
    <name type="scientific">Dispira parvispora</name>
    <dbReference type="NCBI Taxonomy" id="1520584"/>
    <lineage>
        <taxon>Eukaryota</taxon>
        <taxon>Fungi</taxon>
        <taxon>Fungi incertae sedis</taxon>
        <taxon>Zoopagomycota</taxon>
        <taxon>Kickxellomycotina</taxon>
        <taxon>Dimargaritomycetes</taxon>
        <taxon>Dimargaritales</taxon>
        <taxon>Dimargaritaceae</taxon>
        <taxon>Dispira</taxon>
    </lineage>
</organism>
<proteinExistence type="predicted"/>
<feature type="non-terminal residue" evidence="1">
    <location>
        <position position="60"/>
    </location>
</feature>
<dbReference type="Proteomes" id="UP001150925">
    <property type="component" value="Unassembled WGS sequence"/>
</dbReference>
<comment type="caution">
    <text evidence="1">The sequence shown here is derived from an EMBL/GenBank/DDBJ whole genome shotgun (WGS) entry which is preliminary data.</text>
</comment>
<gene>
    <name evidence="1" type="ORF">IWQ62_006475</name>
</gene>
<protein>
    <submittedName>
        <fullName evidence="1">Uncharacterized protein</fullName>
    </submittedName>
</protein>
<keyword evidence="2" id="KW-1185">Reference proteome</keyword>
<sequence length="60" mass="6716">MKLSPPTSLDGTVIPCYTFQSICNFRDVADSVQSSAESLNIDQSTKRRIRPGRLFRSARP</sequence>
<accession>A0A9W8AMY7</accession>
<evidence type="ECO:0000313" key="1">
    <source>
        <dbReference type="EMBL" id="KAJ1951016.1"/>
    </source>
</evidence>
<dbReference type="EMBL" id="JANBPY010003584">
    <property type="protein sequence ID" value="KAJ1951016.1"/>
    <property type="molecule type" value="Genomic_DNA"/>
</dbReference>
<name>A0A9W8AMY7_9FUNG</name>